<dbReference type="InterPro" id="IPR028357">
    <property type="entry name" value="UDPglc_DH_bac"/>
</dbReference>
<dbReference type="Gene3D" id="1.20.5.100">
    <property type="entry name" value="Cytochrome c1, transmembrane anchor, C-terminal"/>
    <property type="match status" value="1"/>
</dbReference>
<reference evidence="10" key="1">
    <citation type="journal article" date="2019" name="Int. J. Syst. Evol. Microbiol.">
        <title>The Global Catalogue of Microorganisms (GCM) 10K type strain sequencing project: providing services to taxonomists for standard genome sequencing and annotation.</title>
        <authorList>
            <consortium name="The Broad Institute Genomics Platform"/>
            <consortium name="The Broad Institute Genome Sequencing Center for Infectious Disease"/>
            <person name="Wu L."/>
            <person name="Ma J."/>
        </authorList>
    </citation>
    <scope>NUCLEOTIDE SEQUENCE [LARGE SCALE GENOMIC DNA]</scope>
    <source>
        <strain evidence="10">TISTR 1827</strain>
    </source>
</reference>
<dbReference type="PIRSF" id="PIRSF500134">
    <property type="entry name" value="UDPglc_DH_bac"/>
    <property type="match status" value="1"/>
</dbReference>
<comment type="catalytic activity">
    <reaction evidence="6 7">
        <text>UDP-alpha-D-glucose + 2 NAD(+) + H2O = UDP-alpha-D-glucuronate + 2 NADH + 3 H(+)</text>
        <dbReference type="Rhea" id="RHEA:23596"/>
        <dbReference type="ChEBI" id="CHEBI:15377"/>
        <dbReference type="ChEBI" id="CHEBI:15378"/>
        <dbReference type="ChEBI" id="CHEBI:57540"/>
        <dbReference type="ChEBI" id="CHEBI:57945"/>
        <dbReference type="ChEBI" id="CHEBI:58052"/>
        <dbReference type="ChEBI" id="CHEBI:58885"/>
        <dbReference type="EC" id="1.1.1.22"/>
    </reaction>
</comment>
<evidence type="ECO:0000259" key="8">
    <source>
        <dbReference type="SMART" id="SM00984"/>
    </source>
</evidence>
<evidence type="ECO:0000256" key="5">
    <source>
        <dbReference type="ARBA" id="ARBA00023027"/>
    </source>
</evidence>
<dbReference type="InterPro" id="IPR036291">
    <property type="entry name" value="NAD(P)-bd_dom_sf"/>
</dbReference>
<dbReference type="PANTHER" id="PTHR43750:SF3">
    <property type="entry name" value="UDP-GLUCOSE 6-DEHYDROGENASE TUAD"/>
    <property type="match status" value="1"/>
</dbReference>
<evidence type="ECO:0000256" key="2">
    <source>
        <dbReference type="ARBA" id="ARBA00006601"/>
    </source>
</evidence>
<organism evidence="9 10">
    <name type="scientific">Paenibacillus thailandensis</name>
    <dbReference type="NCBI Taxonomy" id="393250"/>
    <lineage>
        <taxon>Bacteria</taxon>
        <taxon>Bacillati</taxon>
        <taxon>Bacillota</taxon>
        <taxon>Bacilli</taxon>
        <taxon>Bacillales</taxon>
        <taxon>Paenibacillaceae</taxon>
        <taxon>Paenibacillus</taxon>
    </lineage>
</organism>
<accession>A0ABW5QV82</accession>
<dbReference type="EC" id="1.1.1.22" evidence="3 7"/>
<dbReference type="RefSeq" id="WP_379271440.1">
    <property type="nucleotide sequence ID" value="NZ_JBHUGT010000046.1"/>
</dbReference>
<dbReference type="Gene3D" id="3.40.50.720">
    <property type="entry name" value="NAD(P)-binding Rossmann-like Domain"/>
    <property type="match status" value="2"/>
</dbReference>
<dbReference type="InterPro" id="IPR014027">
    <property type="entry name" value="UDP-Glc/GDP-Man_DH_C"/>
</dbReference>
<dbReference type="SMART" id="SM00984">
    <property type="entry name" value="UDPG_MGDP_dh_C"/>
    <property type="match status" value="1"/>
</dbReference>
<evidence type="ECO:0000256" key="1">
    <source>
        <dbReference type="ARBA" id="ARBA00004701"/>
    </source>
</evidence>
<dbReference type="SUPFAM" id="SSF52413">
    <property type="entry name" value="UDP-glucose/GDP-mannose dehydrogenase C-terminal domain"/>
    <property type="match status" value="1"/>
</dbReference>
<dbReference type="PIRSF" id="PIRSF000124">
    <property type="entry name" value="UDPglc_GDPman_dh"/>
    <property type="match status" value="1"/>
</dbReference>
<dbReference type="SUPFAM" id="SSF51735">
    <property type="entry name" value="NAD(P)-binding Rossmann-fold domains"/>
    <property type="match status" value="1"/>
</dbReference>
<comment type="pathway">
    <text evidence="1">Nucleotide-sugar biosynthesis; UDP-alpha-D-glucuronate biosynthesis; UDP-alpha-D-glucuronate from UDP-alpha-D-glucose: step 1/1.</text>
</comment>
<dbReference type="NCBIfam" id="TIGR03026">
    <property type="entry name" value="NDP-sugDHase"/>
    <property type="match status" value="1"/>
</dbReference>
<proteinExistence type="inferred from homology"/>
<comment type="caution">
    <text evidence="9">The sequence shown here is derived from an EMBL/GenBank/DDBJ whole genome shotgun (WGS) entry which is preliminary data.</text>
</comment>
<evidence type="ECO:0000313" key="10">
    <source>
        <dbReference type="Proteomes" id="UP001597493"/>
    </source>
</evidence>
<dbReference type="GO" id="GO:0016491">
    <property type="term" value="F:oxidoreductase activity"/>
    <property type="evidence" value="ECO:0007669"/>
    <property type="project" value="UniProtKB-KW"/>
</dbReference>
<dbReference type="InterPro" id="IPR017476">
    <property type="entry name" value="UDP-Glc/GDP-Man"/>
</dbReference>
<sequence>MNISVIGCGYVGTTTALMFCELGYQVVAVEKDSKKLAMLQQGKLPFHEPGIDSLLIKHLHRGSLVFTGDIEEGIAHSKIIYITVGTPSLPDGSSDLSFIEEVSRQIGAAQNDYKAVVIKSTVPLGTVDKVREWIGKAQKRPLPVDLVVNPEFLREGSALYDTMHPDRIVIGSDNPEAAETVKQLFHSMSCPIIVTDCNTAQLIKYTANAFLATKISFINEIGRVCDAYGANIEEVASGVGLDHRIGPHFLRAGIGWGGSCFPKDIAALINMGNNNGINLLIVQSAQQVNQDQIGYFIDRLEGELHGLNNKTVSIYGISFKPETDDIRESPALKVIAEVQRRGGTVAAYDPMVFDKHPELKLPGVRVARNMEDAWKGSDCFFLITEWDQFSKIDWGQVMQEMRTPLVLDGRNVLDARKLRSLGFRYYGIGRKTGIIHE</sequence>
<dbReference type="PANTHER" id="PTHR43750">
    <property type="entry name" value="UDP-GLUCOSE 6-DEHYDROGENASE TUAD"/>
    <property type="match status" value="1"/>
</dbReference>
<keyword evidence="4 7" id="KW-0560">Oxidoreductase</keyword>
<dbReference type="Proteomes" id="UP001597493">
    <property type="component" value="Unassembled WGS sequence"/>
</dbReference>
<keyword evidence="5 7" id="KW-0520">NAD</keyword>
<evidence type="ECO:0000256" key="7">
    <source>
        <dbReference type="PIRNR" id="PIRNR000124"/>
    </source>
</evidence>
<dbReference type="SUPFAM" id="SSF48179">
    <property type="entry name" value="6-phosphogluconate dehydrogenase C-terminal domain-like"/>
    <property type="match status" value="1"/>
</dbReference>
<dbReference type="Pfam" id="PF03721">
    <property type="entry name" value="UDPG_MGDP_dh_N"/>
    <property type="match status" value="1"/>
</dbReference>
<protein>
    <recommendedName>
        <fullName evidence="3 7">UDP-glucose 6-dehydrogenase</fullName>
        <ecNumber evidence="3 7">1.1.1.22</ecNumber>
    </recommendedName>
</protein>
<evidence type="ECO:0000313" key="9">
    <source>
        <dbReference type="EMBL" id="MFD2660316.1"/>
    </source>
</evidence>
<dbReference type="EMBL" id="JBHUMY010000007">
    <property type="protein sequence ID" value="MFD2660316.1"/>
    <property type="molecule type" value="Genomic_DNA"/>
</dbReference>
<evidence type="ECO:0000256" key="3">
    <source>
        <dbReference type="ARBA" id="ARBA00012954"/>
    </source>
</evidence>
<keyword evidence="10" id="KW-1185">Reference proteome</keyword>
<dbReference type="InterPro" id="IPR008927">
    <property type="entry name" value="6-PGluconate_DH-like_C_sf"/>
</dbReference>
<name>A0ABW5QV82_9BACL</name>
<dbReference type="InterPro" id="IPR001732">
    <property type="entry name" value="UDP-Glc/GDP-Man_DH_N"/>
</dbReference>
<dbReference type="InterPro" id="IPR036220">
    <property type="entry name" value="UDP-Glc/GDP-Man_DH_C_sf"/>
</dbReference>
<dbReference type="InterPro" id="IPR014026">
    <property type="entry name" value="UDP-Glc/GDP-Man_DH_dimer"/>
</dbReference>
<comment type="similarity">
    <text evidence="2 7">Belongs to the UDP-glucose/GDP-mannose dehydrogenase family.</text>
</comment>
<dbReference type="Pfam" id="PF00984">
    <property type="entry name" value="UDPG_MGDP_dh"/>
    <property type="match status" value="1"/>
</dbReference>
<dbReference type="Pfam" id="PF03720">
    <property type="entry name" value="UDPG_MGDP_dh_C"/>
    <property type="match status" value="1"/>
</dbReference>
<evidence type="ECO:0000256" key="6">
    <source>
        <dbReference type="ARBA" id="ARBA00047473"/>
    </source>
</evidence>
<gene>
    <name evidence="9" type="ORF">ACFSW5_08520</name>
</gene>
<evidence type="ECO:0000256" key="4">
    <source>
        <dbReference type="ARBA" id="ARBA00023002"/>
    </source>
</evidence>
<feature type="domain" description="UDP-glucose/GDP-mannose dehydrogenase C-terminal" evidence="8">
    <location>
        <begin position="313"/>
        <end position="415"/>
    </location>
</feature>